<reference evidence="2 3" key="1">
    <citation type="submission" date="2023-07" db="EMBL/GenBank/DDBJ databases">
        <authorList>
            <person name="Girao M."/>
            <person name="Carvalho M.F."/>
        </authorList>
    </citation>
    <scope>NUCLEOTIDE SEQUENCE [LARGE SCALE GENOMIC DNA]</scope>
    <source>
        <strain evidence="2 3">66/93</strain>
    </source>
</reference>
<sequence>MAAYWRTDPDHGPSTLYLRVCDTESPCPDDAEAATPAAAPGAAAGSRVAGLRDGSARVFDCTEPCAADAADRADKAPGPERPGSAAVRSAHRTGAVTVEVSGPETLRLVMLACDPSGAATDCGAGV</sequence>
<dbReference type="Proteomes" id="UP001348641">
    <property type="component" value="Unassembled WGS sequence"/>
</dbReference>
<comment type="caution">
    <text evidence="2">The sequence shown here is derived from an EMBL/GenBank/DDBJ whole genome shotgun (WGS) entry which is preliminary data.</text>
</comment>
<evidence type="ECO:0000313" key="2">
    <source>
        <dbReference type="EMBL" id="MEE2053668.1"/>
    </source>
</evidence>
<proteinExistence type="predicted"/>
<accession>A0ABU7KWH6</accession>
<organism evidence="2 3">
    <name type="scientific">Nocardiopsis tropica</name>
    <dbReference type="NCBI Taxonomy" id="109330"/>
    <lineage>
        <taxon>Bacteria</taxon>
        <taxon>Bacillati</taxon>
        <taxon>Actinomycetota</taxon>
        <taxon>Actinomycetes</taxon>
        <taxon>Streptosporangiales</taxon>
        <taxon>Nocardiopsidaceae</taxon>
        <taxon>Nocardiopsis</taxon>
    </lineage>
</organism>
<dbReference type="EMBL" id="JAUUCC010000078">
    <property type="protein sequence ID" value="MEE2053668.1"/>
    <property type="molecule type" value="Genomic_DNA"/>
</dbReference>
<gene>
    <name evidence="2" type="ORF">Q8A49_24520</name>
</gene>
<evidence type="ECO:0000256" key="1">
    <source>
        <dbReference type="SAM" id="MobiDB-lite"/>
    </source>
</evidence>
<name>A0ABU7KWH6_9ACTN</name>
<evidence type="ECO:0000313" key="3">
    <source>
        <dbReference type="Proteomes" id="UP001348641"/>
    </source>
</evidence>
<dbReference type="RefSeq" id="WP_330160594.1">
    <property type="nucleotide sequence ID" value="NZ_JAUUCC010000078.1"/>
</dbReference>
<feature type="region of interest" description="Disordered" evidence="1">
    <location>
        <begin position="68"/>
        <end position="92"/>
    </location>
</feature>
<protein>
    <submittedName>
        <fullName evidence="2">Uncharacterized protein</fullName>
    </submittedName>
</protein>
<feature type="compositionally biased region" description="Basic and acidic residues" evidence="1">
    <location>
        <begin position="69"/>
        <end position="78"/>
    </location>
</feature>